<dbReference type="Proteomes" id="UP000324222">
    <property type="component" value="Unassembled WGS sequence"/>
</dbReference>
<dbReference type="AlphaFoldDB" id="A0A5B7CEM4"/>
<sequence>MEALTPQSLQPPTTQRRSPPPLQKQQQKSFMANIHVEVVAGPQPRLRVVLLGARRFSGAGCFDWRRRWSPRE</sequence>
<reference evidence="2 3" key="1">
    <citation type="submission" date="2019-05" db="EMBL/GenBank/DDBJ databases">
        <title>Another draft genome of Portunus trituberculatus and its Hox gene families provides insights of decapod evolution.</title>
        <authorList>
            <person name="Jeong J.-H."/>
            <person name="Song I."/>
            <person name="Kim S."/>
            <person name="Choi T."/>
            <person name="Kim D."/>
            <person name="Ryu S."/>
            <person name="Kim W."/>
        </authorList>
    </citation>
    <scope>NUCLEOTIDE SEQUENCE [LARGE SCALE GENOMIC DNA]</scope>
    <source>
        <tissue evidence="2">Muscle</tissue>
    </source>
</reference>
<comment type="caution">
    <text evidence="2">The sequence shown here is derived from an EMBL/GenBank/DDBJ whole genome shotgun (WGS) entry which is preliminary data.</text>
</comment>
<keyword evidence="3" id="KW-1185">Reference proteome</keyword>
<protein>
    <submittedName>
        <fullName evidence="2">Uncharacterized protein</fullName>
    </submittedName>
</protein>
<accession>A0A5B7CEM4</accession>
<dbReference type="EMBL" id="VSRR010000007">
    <property type="protein sequence ID" value="MPC07755.1"/>
    <property type="molecule type" value="Genomic_DNA"/>
</dbReference>
<feature type="region of interest" description="Disordered" evidence="1">
    <location>
        <begin position="1"/>
        <end position="27"/>
    </location>
</feature>
<proteinExistence type="predicted"/>
<feature type="compositionally biased region" description="Low complexity" evidence="1">
    <location>
        <begin position="10"/>
        <end position="27"/>
    </location>
</feature>
<organism evidence="2 3">
    <name type="scientific">Portunus trituberculatus</name>
    <name type="common">Swimming crab</name>
    <name type="synonym">Neptunus trituberculatus</name>
    <dbReference type="NCBI Taxonomy" id="210409"/>
    <lineage>
        <taxon>Eukaryota</taxon>
        <taxon>Metazoa</taxon>
        <taxon>Ecdysozoa</taxon>
        <taxon>Arthropoda</taxon>
        <taxon>Crustacea</taxon>
        <taxon>Multicrustacea</taxon>
        <taxon>Malacostraca</taxon>
        <taxon>Eumalacostraca</taxon>
        <taxon>Eucarida</taxon>
        <taxon>Decapoda</taxon>
        <taxon>Pleocyemata</taxon>
        <taxon>Brachyura</taxon>
        <taxon>Eubrachyura</taxon>
        <taxon>Portunoidea</taxon>
        <taxon>Portunidae</taxon>
        <taxon>Portuninae</taxon>
        <taxon>Portunus</taxon>
    </lineage>
</organism>
<gene>
    <name evidence="2" type="ORF">E2C01_000322</name>
</gene>
<evidence type="ECO:0000313" key="3">
    <source>
        <dbReference type="Proteomes" id="UP000324222"/>
    </source>
</evidence>
<evidence type="ECO:0000313" key="2">
    <source>
        <dbReference type="EMBL" id="MPC07755.1"/>
    </source>
</evidence>
<evidence type="ECO:0000256" key="1">
    <source>
        <dbReference type="SAM" id="MobiDB-lite"/>
    </source>
</evidence>
<name>A0A5B7CEM4_PORTR</name>